<dbReference type="AlphaFoldDB" id="A0A2T7PTS9"/>
<dbReference type="Proteomes" id="UP000245119">
    <property type="component" value="Linkage Group LG2"/>
</dbReference>
<sequence length="160" mass="18644">MKETDPDPEFNLQRTVVVTRRSERNARKKWVYGSRNHTNITAFELRRTPRRPPRQHNARFWDGREASAAREGRWAMESRVTVSARWSARLSAELIRLYLTARFAVIPAFFAYSPQTVPVLFQGQRRGWSVAMAKNHVTVCLHNPRQLRLSSCDFMVQSSV</sequence>
<dbReference type="EMBL" id="PZQS01000002">
    <property type="protein sequence ID" value="PVD36790.1"/>
    <property type="molecule type" value="Genomic_DNA"/>
</dbReference>
<reference evidence="1 2" key="1">
    <citation type="submission" date="2018-04" db="EMBL/GenBank/DDBJ databases">
        <title>The genome of golden apple snail Pomacea canaliculata provides insight into stress tolerance and invasive adaptation.</title>
        <authorList>
            <person name="Liu C."/>
            <person name="Liu B."/>
            <person name="Ren Y."/>
            <person name="Zhang Y."/>
            <person name="Wang H."/>
            <person name="Li S."/>
            <person name="Jiang F."/>
            <person name="Yin L."/>
            <person name="Zhang G."/>
            <person name="Qian W."/>
            <person name="Fan W."/>
        </authorList>
    </citation>
    <scope>NUCLEOTIDE SEQUENCE [LARGE SCALE GENOMIC DNA]</scope>
    <source>
        <strain evidence="1">SZHN2017</strain>
        <tissue evidence="1">Muscle</tissue>
    </source>
</reference>
<name>A0A2T7PTS9_POMCA</name>
<organism evidence="1 2">
    <name type="scientific">Pomacea canaliculata</name>
    <name type="common">Golden apple snail</name>
    <dbReference type="NCBI Taxonomy" id="400727"/>
    <lineage>
        <taxon>Eukaryota</taxon>
        <taxon>Metazoa</taxon>
        <taxon>Spiralia</taxon>
        <taxon>Lophotrochozoa</taxon>
        <taxon>Mollusca</taxon>
        <taxon>Gastropoda</taxon>
        <taxon>Caenogastropoda</taxon>
        <taxon>Architaenioglossa</taxon>
        <taxon>Ampullarioidea</taxon>
        <taxon>Ampullariidae</taxon>
        <taxon>Pomacea</taxon>
    </lineage>
</organism>
<evidence type="ECO:0000313" key="1">
    <source>
        <dbReference type="EMBL" id="PVD36790.1"/>
    </source>
</evidence>
<proteinExistence type="predicted"/>
<evidence type="ECO:0000313" key="2">
    <source>
        <dbReference type="Proteomes" id="UP000245119"/>
    </source>
</evidence>
<keyword evidence="2" id="KW-1185">Reference proteome</keyword>
<comment type="caution">
    <text evidence="1">The sequence shown here is derived from an EMBL/GenBank/DDBJ whole genome shotgun (WGS) entry which is preliminary data.</text>
</comment>
<protein>
    <submittedName>
        <fullName evidence="1">Uncharacterized protein</fullName>
    </submittedName>
</protein>
<gene>
    <name evidence="1" type="ORF">C0Q70_03780</name>
</gene>
<accession>A0A2T7PTS9</accession>